<proteinExistence type="predicted"/>
<evidence type="ECO:0000313" key="4">
    <source>
        <dbReference type="Proteomes" id="UP000053424"/>
    </source>
</evidence>
<feature type="domain" description="FCP1 homology" evidence="2">
    <location>
        <begin position="181"/>
        <end position="339"/>
    </location>
</feature>
<sequence length="353" mass="38623">MAAPQKPSLRQRLFSATVLDESSSRRVRRKSKASFLSRVVTKVVPCVSAPITPISLKDIPKPDLDISPPLAAGFAISTVPPAPTDADVVVTPPVSASLLPQDETDGMTSGAVQPPGSSGTEIVHTHSHDSDDSDHTNYTDDDHDLPHEDDEEVRLIKSGGSGIPIGLDGVPKPLLPPISPEHVGRKCLVLDLDETLVHSSFKAVQQADFIVPVEIEYHWHHFHVLKRPGVDNFLKQMGEIYEVVIFTASLSKYADPVLDKLDIHRVVAHRLFRESCFNHKGNYVKDLSQLGRPIADTIILDNSPASYIFHPNNAVPVSSWFNDPHDAELTDLIPFLADLTSVPDVRGILDGVR</sequence>
<evidence type="ECO:0000313" key="3">
    <source>
        <dbReference type="EMBL" id="KIM45034.1"/>
    </source>
</evidence>
<dbReference type="GO" id="GO:0016791">
    <property type="term" value="F:phosphatase activity"/>
    <property type="evidence" value="ECO:0007669"/>
    <property type="project" value="InterPro"/>
</dbReference>
<accession>A0A0C3CLN5</accession>
<dbReference type="InterPro" id="IPR036412">
    <property type="entry name" value="HAD-like_sf"/>
</dbReference>
<dbReference type="FunFam" id="3.40.50.1000:FF:000043">
    <property type="entry name" value="General stress response phosphoprotein phosphatase Psr1/2"/>
    <property type="match status" value="1"/>
</dbReference>
<dbReference type="SMART" id="SM00577">
    <property type="entry name" value="CPDc"/>
    <property type="match status" value="1"/>
</dbReference>
<dbReference type="EMBL" id="KN831772">
    <property type="protein sequence ID" value="KIM45034.1"/>
    <property type="molecule type" value="Genomic_DNA"/>
</dbReference>
<reference evidence="4" key="2">
    <citation type="submission" date="2015-01" db="EMBL/GenBank/DDBJ databases">
        <title>Evolutionary Origins and Diversification of the Mycorrhizal Mutualists.</title>
        <authorList>
            <consortium name="DOE Joint Genome Institute"/>
            <consortium name="Mycorrhizal Genomics Consortium"/>
            <person name="Kohler A."/>
            <person name="Kuo A."/>
            <person name="Nagy L.G."/>
            <person name="Floudas D."/>
            <person name="Copeland A."/>
            <person name="Barry K.W."/>
            <person name="Cichocki N."/>
            <person name="Veneault-Fourrey C."/>
            <person name="LaButti K."/>
            <person name="Lindquist E.A."/>
            <person name="Lipzen A."/>
            <person name="Lundell T."/>
            <person name="Morin E."/>
            <person name="Murat C."/>
            <person name="Riley R."/>
            <person name="Ohm R."/>
            <person name="Sun H."/>
            <person name="Tunlid A."/>
            <person name="Henrissat B."/>
            <person name="Grigoriev I.V."/>
            <person name="Hibbett D.S."/>
            <person name="Martin F."/>
        </authorList>
    </citation>
    <scope>NUCLEOTIDE SEQUENCE [LARGE SCALE GENOMIC DNA]</scope>
    <source>
        <strain evidence="4">h7</strain>
    </source>
</reference>
<protein>
    <recommendedName>
        <fullName evidence="2">FCP1 homology domain-containing protein</fullName>
    </recommendedName>
</protein>
<keyword evidence="4" id="KW-1185">Reference proteome</keyword>
<feature type="compositionally biased region" description="Basic and acidic residues" evidence="1">
    <location>
        <begin position="123"/>
        <end position="146"/>
    </location>
</feature>
<dbReference type="GO" id="GO:1904262">
    <property type="term" value="P:negative regulation of TORC1 signaling"/>
    <property type="evidence" value="ECO:0007669"/>
    <property type="project" value="UniProtKB-ARBA"/>
</dbReference>
<evidence type="ECO:0000256" key="1">
    <source>
        <dbReference type="SAM" id="MobiDB-lite"/>
    </source>
</evidence>
<dbReference type="CDD" id="cd07521">
    <property type="entry name" value="HAD_FCP1-like"/>
    <property type="match status" value="1"/>
</dbReference>
<dbReference type="Gene3D" id="3.40.50.1000">
    <property type="entry name" value="HAD superfamily/HAD-like"/>
    <property type="match status" value="1"/>
</dbReference>
<dbReference type="InterPro" id="IPR011948">
    <property type="entry name" value="Dullard_phosphatase"/>
</dbReference>
<dbReference type="Proteomes" id="UP000053424">
    <property type="component" value="Unassembled WGS sequence"/>
</dbReference>
<dbReference type="Pfam" id="PF03031">
    <property type="entry name" value="NIF"/>
    <property type="match status" value="1"/>
</dbReference>
<dbReference type="PANTHER" id="PTHR12210">
    <property type="entry name" value="DULLARD PROTEIN PHOSPHATASE"/>
    <property type="match status" value="1"/>
</dbReference>
<dbReference type="GO" id="GO:0009651">
    <property type="term" value="P:response to salt stress"/>
    <property type="evidence" value="ECO:0007669"/>
    <property type="project" value="UniProtKB-ARBA"/>
</dbReference>
<gene>
    <name evidence="3" type="ORF">M413DRAFT_441678</name>
</gene>
<evidence type="ECO:0000259" key="2">
    <source>
        <dbReference type="PROSITE" id="PS50969"/>
    </source>
</evidence>
<dbReference type="NCBIfam" id="TIGR02251">
    <property type="entry name" value="HIF-SF_euk"/>
    <property type="match status" value="1"/>
</dbReference>
<dbReference type="PROSITE" id="PS50969">
    <property type="entry name" value="FCP1"/>
    <property type="match status" value="1"/>
</dbReference>
<dbReference type="SUPFAM" id="SSF56784">
    <property type="entry name" value="HAD-like"/>
    <property type="match status" value="1"/>
</dbReference>
<dbReference type="OrthoDB" id="277011at2759"/>
<dbReference type="InterPro" id="IPR023214">
    <property type="entry name" value="HAD_sf"/>
</dbReference>
<feature type="compositionally biased region" description="Polar residues" evidence="1">
    <location>
        <begin position="106"/>
        <end position="120"/>
    </location>
</feature>
<dbReference type="STRING" id="686832.A0A0C3CLN5"/>
<dbReference type="GO" id="GO:0045944">
    <property type="term" value="P:positive regulation of transcription by RNA polymerase II"/>
    <property type="evidence" value="ECO:0007669"/>
    <property type="project" value="UniProtKB-ARBA"/>
</dbReference>
<reference evidence="3 4" key="1">
    <citation type="submission" date="2014-04" db="EMBL/GenBank/DDBJ databases">
        <authorList>
            <consortium name="DOE Joint Genome Institute"/>
            <person name="Kuo A."/>
            <person name="Gay G."/>
            <person name="Dore J."/>
            <person name="Kohler A."/>
            <person name="Nagy L.G."/>
            <person name="Floudas D."/>
            <person name="Copeland A."/>
            <person name="Barry K.W."/>
            <person name="Cichocki N."/>
            <person name="Veneault-Fourrey C."/>
            <person name="LaButti K."/>
            <person name="Lindquist E.A."/>
            <person name="Lipzen A."/>
            <person name="Lundell T."/>
            <person name="Morin E."/>
            <person name="Murat C."/>
            <person name="Sun H."/>
            <person name="Tunlid A."/>
            <person name="Henrissat B."/>
            <person name="Grigoriev I.V."/>
            <person name="Hibbett D.S."/>
            <person name="Martin F."/>
            <person name="Nordberg H.P."/>
            <person name="Cantor M.N."/>
            <person name="Hua S.X."/>
        </authorList>
    </citation>
    <scope>NUCLEOTIDE SEQUENCE [LARGE SCALE GENOMIC DNA]</scope>
    <source>
        <strain evidence="4">h7</strain>
    </source>
</reference>
<name>A0A0C3CLN5_HEBCY</name>
<dbReference type="InterPro" id="IPR050365">
    <property type="entry name" value="TIM50"/>
</dbReference>
<dbReference type="GO" id="GO:0034198">
    <property type="term" value="P:cellular response to amino acid starvation"/>
    <property type="evidence" value="ECO:0007669"/>
    <property type="project" value="UniProtKB-ARBA"/>
</dbReference>
<dbReference type="HOGENOM" id="CLU_020262_9_0_1"/>
<feature type="region of interest" description="Disordered" evidence="1">
    <location>
        <begin position="99"/>
        <end position="146"/>
    </location>
</feature>
<dbReference type="AlphaFoldDB" id="A0A0C3CLN5"/>
<organism evidence="3 4">
    <name type="scientific">Hebeloma cylindrosporum</name>
    <dbReference type="NCBI Taxonomy" id="76867"/>
    <lineage>
        <taxon>Eukaryota</taxon>
        <taxon>Fungi</taxon>
        <taxon>Dikarya</taxon>
        <taxon>Basidiomycota</taxon>
        <taxon>Agaricomycotina</taxon>
        <taxon>Agaricomycetes</taxon>
        <taxon>Agaricomycetidae</taxon>
        <taxon>Agaricales</taxon>
        <taxon>Agaricineae</taxon>
        <taxon>Hymenogastraceae</taxon>
        <taxon>Hebeloma</taxon>
    </lineage>
</organism>
<dbReference type="InterPro" id="IPR004274">
    <property type="entry name" value="FCP1_dom"/>
</dbReference>